<protein>
    <recommendedName>
        <fullName evidence="1">CHK kinase-like domain-containing protein</fullName>
    </recommendedName>
</protein>
<dbReference type="PANTHER" id="PTHR11012:SF55">
    <property type="entry name" value="BHLH DOMAIN-CONTAINING PROTEIN"/>
    <property type="match status" value="1"/>
</dbReference>
<dbReference type="InterPro" id="IPR004119">
    <property type="entry name" value="EcKL"/>
</dbReference>
<dbReference type="InterPro" id="IPR015897">
    <property type="entry name" value="CHK_kinase-like"/>
</dbReference>
<reference evidence="2" key="1">
    <citation type="submission" date="2022-01" db="EMBL/GenBank/DDBJ databases">
        <authorList>
            <person name="King R."/>
        </authorList>
    </citation>
    <scope>NUCLEOTIDE SEQUENCE</scope>
</reference>
<evidence type="ECO:0000313" key="2">
    <source>
        <dbReference type="EMBL" id="CAG9833648.1"/>
    </source>
</evidence>
<dbReference type="InterPro" id="IPR011009">
    <property type="entry name" value="Kinase-like_dom_sf"/>
</dbReference>
<name>A0A9N9SWY1_DIABA</name>
<gene>
    <name evidence="2" type="ORF">DIABBA_LOCUS7033</name>
</gene>
<dbReference type="EMBL" id="OU898279">
    <property type="protein sequence ID" value="CAG9833648.1"/>
    <property type="molecule type" value="Genomic_DNA"/>
</dbReference>
<proteinExistence type="predicted"/>
<sequence>MERIKNFEELIRDYIGPNKTIMESKASDLTAPGENYLSDMIKIDVVLKDKVSNKTEDLHLVAKLVTDNQVMGPTSNLTKAEVYFYKVVVPAIKAFHKKYSLPYPSFYPDFIGGRINLTGEADKADEDAVLILENLVTKGYKNLDRHVGFDLETSKLILKDLAMFHAVPLAMRLLEPEEFGNITKDLKLPFPDKPPKDEKGKERPDPHIFGILIKIFNENKSQKHVADKFVKMTEYHKEKMTGHKKNERPIGAFSTIIHHDMWLNNTMQKVVNGVSIKNKFCDFQMCEVNSPTIDLILFLFSSVELSCLENNVDNLLKYYHEEFVNILKQLNVYSDEYSYTKFLKDFTNNCQEGMFQALMMIPTVIFGEKGKIFKIGSPMEVEDVPPMALKKLILMCEEGAKRDWF</sequence>
<dbReference type="PANTHER" id="PTHR11012">
    <property type="entry name" value="PROTEIN KINASE-LIKE DOMAIN-CONTAINING"/>
    <property type="match status" value="1"/>
</dbReference>
<organism evidence="2 3">
    <name type="scientific">Diabrotica balteata</name>
    <name type="common">Banded cucumber beetle</name>
    <dbReference type="NCBI Taxonomy" id="107213"/>
    <lineage>
        <taxon>Eukaryota</taxon>
        <taxon>Metazoa</taxon>
        <taxon>Ecdysozoa</taxon>
        <taxon>Arthropoda</taxon>
        <taxon>Hexapoda</taxon>
        <taxon>Insecta</taxon>
        <taxon>Pterygota</taxon>
        <taxon>Neoptera</taxon>
        <taxon>Endopterygota</taxon>
        <taxon>Coleoptera</taxon>
        <taxon>Polyphaga</taxon>
        <taxon>Cucujiformia</taxon>
        <taxon>Chrysomeloidea</taxon>
        <taxon>Chrysomelidae</taxon>
        <taxon>Galerucinae</taxon>
        <taxon>Diabroticina</taxon>
        <taxon>Diabroticites</taxon>
        <taxon>Diabrotica</taxon>
    </lineage>
</organism>
<keyword evidence="3" id="KW-1185">Reference proteome</keyword>
<dbReference type="AlphaFoldDB" id="A0A9N9SWY1"/>
<dbReference type="OrthoDB" id="191037at2759"/>
<feature type="domain" description="CHK kinase-like" evidence="1">
    <location>
        <begin position="130"/>
        <end position="329"/>
    </location>
</feature>
<accession>A0A9N9SWY1</accession>
<dbReference type="Pfam" id="PF02958">
    <property type="entry name" value="EcKL"/>
    <property type="match status" value="1"/>
</dbReference>
<evidence type="ECO:0000313" key="3">
    <source>
        <dbReference type="Proteomes" id="UP001153709"/>
    </source>
</evidence>
<dbReference type="Proteomes" id="UP001153709">
    <property type="component" value="Chromosome 4"/>
</dbReference>
<dbReference type="SUPFAM" id="SSF56112">
    <property type="entry name" value="Protein kinase-like (PK-like)"/>
    <property type="match status" value="1"/>
</dbReference>
<evidence type="ECO:0000259" key="1">
    <source>
        <dbReference type="SMART" id="SM00587"/>
    </source>
</evidence>
<dbReference type="SMART" id="SM00587">
    <property type="entry name" value="CHK"/>
    <property type="match status" value="1"/>
</dbReference>